<proteinExistence type="predicted"/>
<dbReference type="OrthoDB" id="192898at2157"/>
<accession>L9ZW98</accession>
<keyword evidence="4" id="KW-1185">Reference proteome</keyword>
<evidence type="ECO:0000313" key="3">
    <source>
        <dbReference type="EMBL" id="ELY90346.1"/>
    </source>
</evidence>
<evidence type="ECO:0000259" key="2">
    <source>
        <dbReference type="Pfam" id="PF24035"/>
    </source>
</evidence>
<dbReference type="PATRIC" id="fig|1227493.4.peg.2518"/>
<reference evidence="3 4" key="1">
    <citation type="journal article" date="2014" name="PLoS Genet.">
        <title>Phylogenetically driven sequencing of extremely halophilic archaea reveals strategies for static and dynamic osmo-response.</title>
        <authorList>
            <person name="Becker E.A."/>
            <person name="Seitzer P.M."/>
            <person name="Tritt A."/>
            <person name="Larsen D."/>
            <person name="Krusor M."/>
            <person name="Yao A.I."/>
            <person name="Wu D."/>
            <person name="Madern D."/>
            <person name="Eisen J.A."/>
            <person name="Darling A.E."/>
            <person name="Facciotti M.T."/>
        </authorList>
    </citation>
    <scope>NUCLEOTIDE SEQUENCE [LARGE SCALE GENOMIC DNA]</scope>
    <source>
        <strain evidence="3 4">JCM 10989</strain>
    </source>
</reference>
<protein>
    <recommendedName>
        <fullName evidence="2">DUF7344 domain-containing protein</fullName>
    </recommendedName>
</protein>
<comment type="caution">
    <text evidence="3">The sequence shown here is derived from an EMBL/GenBank/DDBJ whole genome shotgun (WGS) entry which is preliminary data.</text>
</comment>
<feature type="domain" description="DUF7344" evidence="2">
    <location>
        <begin position="144"/>
        <end position="209"/>
    </location>
</feature>
<gene>
    <name evidence="3" type="ORF">C483_12578</name>
</gene>
<dbReference type="AlphaFoldDB" id="L9ZW98"/>
<evidence type="ECO:0000256" key="1">
    <source>
        <dbReference type="SAM" id="MobiDB-lite"/>
    </source>
</evidence>
<dbReference type="Pfam" id="PF24035">
    <property type="entry name" value="DUF7344"/>
    <property type="match status" value="2"/>
</dbReference>
<feature type="domain" description="DUF7344" evidence="2">
    <location>
        <begin position="24"/>
        <end position="94"/>
    </location>
</feature>
<dbReference type="InterPro" id="IPR055768">
    <property type="entry name" value="DUF7344"/>
</dbReference>
<evidence type="ECO:0000313" key="4">
    <source>
        <dbReference type="Proteomes" id="UP000011519"/>
    </source>
</evidence>
<dbReference type="Proteomes" id="UP000011519">
    <property type="component" value="Unassembled WGS sequence"/>
</dbReference>
<dbReference type="RefSeq" id="WP_006653691.1">
    <property type="nucleotide sequence ID" value="NZ_AOIM01000035.1"/>
</dbReference>
<sequence>MSSDVHFGGTGEPDPLADVPPERYDVLRHPRSVRILSLLTDASDYTYTLSELTTALVEQTGADASTGHRRQEIRIDLVHHHLPCLDAHGLVDWSPAGAESETDANDGTVTLIEEPPLSPAILTLLFETGSGTEELLLDRLVHPVRLGLLEYIENADESLSVDELATALATTLSVGPTDAYEATIELHHNHLPALAEIGAIDYDREAGQVSPAAASTDVL</sequence>
<dbReference type="Gene3D" id="1.10.10.10">
    <property type="entry name" value="Winged helix-like DNA-binding domain superfamily/Winged helix DNA-binding domain"/>
    <property type="match status" value="1"/>
</dbReference>
<feature type="region of interest" description="Disordered" evidence="1">
    <location>
        <begin position="1"/>
        <end position="22"/>
    </location>
</feature>
<dbReference type="EMBL" id="AOIM01000035">
    <property type="protein sequence ID" value="ELY90346.1"/>
    <property type="molecule type" value="Genomic_DNA"/>
</dbReference>
<dbReference type="InterPro" id="IPR036388">
    <property type="entry name" value="WH-like_DNA-bd_sf"/>
</dbReference>
<name>L9ZW98_9EURY</name>
<organism evidence="3 4">
    <name type="scientific">Natrialba hulunbeirensis JCM 10989</name>
    <dbReference type="NCBI Taxonomy" id="1227493"/>
    <lineage>
        <taxon>Archaea</taxon>
        <taxon>Methanobacteriati</taxon>
        <taxon>Methanobacteriota</taxon>
        <taxon>Stenosarchaea group</taxon>
        <taxon>Halobacteria</taxon>
        <taxon>Halobacteriales</taxon>
        <taxon>Natrialbaceae</taxon>
        <taxon>Natrialba</taxon>
    </lineage>
</organism>